<gene>
    <name evidence="2" type="ORF">U9M48_023178</name>
</gene>
<evidence type="ECO:0000256" key="1">
    <source>
        <dbReference type="SAM" id="MobiDB-lite"/>
    </source>
</evidence>
<protein>
    <submittedName>
        <fullName evidence="2">Uncharacterized protein</fullName>
    </submittedName>
</protein>
<feature type="compositionally biased region" description="Acidic residues" evidence="1">
    <location>
        <begin position="308"/>
        <end position="318"/>
    </location>
</feature>
<feature type="compositionally biased region" description="Basic and acidic residues" evidence="1">
    <location>
        <begin position="151"/>
        <end position="170"/>
    </location>
</feature>
<keyword evidence="3" id="KW-1185">Reference proteome</keyword>
<sequence length="855" mass="93949">MQYNHRNRLPPPPFGRGGGGAGYPRGHKQLYYAPPPPPPFPPAPPPPERKYEVLLEAGRLAAEYLVTQGVLPPAALPRGAGSSGTWAPHPFPPPLQQQQHEPPGFYGRGRYEDEYTNNPSTRPRRPNSASSSTNSRDDYSKGSYNGRGKRRYGEYRRGYSDSGRDREKVRGRSFPNGRRYEDEDEDGAPGFQRQRQDIQGSDLVMTSVAEAVREETLVATKAVGASDMEDAKLKIVSAIDDVRKDADAVPEVLDETEEGELEDESKVLNSESEVVNQGIDTDVNDSSTVIVMELEPKELSDGKLQDSAPDEEAEDDEKNLDEVALDHNTSDGEVTNVENDMHDGKKILIDYCSFARTPTRPRSVRARRNAATITGPAAAETVDLVSSGQTLQMVIGESANESSLTNFESENREHQLCQENINSVVVCAEPIKPMLQENGTSIVNENMTEEKVDAQSHVVQEYKEQTTLSPFTDAHKESLMQQTSLCPFTASHKDRLSQEDGLMQETDLSNHSDSLIEETELPPLTASYKEDSLSQETELSRTISSNENNLKLQFNEGIQICDVDTLPQDVDSIELSDQRKIVDHELCCNAGAEAVKEDSLSQETELSRIISSHENNLKSQFNEGIQICDVDTLPQDVDSIELSDQRKIVDHELCSNAGAEAVIKMEEGKLNQSSSLNLSDLDLVGHTEVVAIQDNPVLIQSCAAGSSPEPYNKQQEDPQTITGTNASAINDLCQPPLENKDVEVIDIGCGTPIEVGGFDSSRSKNEMVCSSIDSMMDPGIHNDVLPGIQDGYSLAFSDFLGPDMPCYASMQSDLHSGIVANEGITGMDDPIYGSLTDIGFMDMWGQPTQDYDKFF</sequence>
<feature type="region of interest" description="Disordered" evidence="1">
    <location>
        <begin position="295"/>
        <end position="318"/>
    </location>
</feature>
<evidence type="ECO:0000313" key="3">
    <source>
        <dbReference type="Proteomes" id="UP001341281"/>
    </source>
</evidence>
<feature type="compositionally biased region" description="Polar residues" evidence="1">
    <location>
        <begin position="116"/>
        <end position="134"/>
    </location>
</feature>
<evidence type="ECO:0000313" key="2">
    <source>
        <dbReference type="EMBL" id="WVZ75087.1"/>
    </source>
</evidence>
<feature type="region of interest" description="Disordered" evidence="1">
    <location>
        <begin position="73"/>
        <end position="201"/>
    </location>
</feature>
<dbReference type="PANTHER" id="PTHR36056">
    <property type="entry name" value="PROTEIN, PUTATIVE-RELATED"/>
    <property type="match status" value="1"/>
</dbReference>
<accession>A0AAQ3WUV4</accession>
<dbReference type="InterPro" id="IPR040276">
    <property type="entry name" value="At4g26450-like"/>
</dbReference>
<name>A0AAQ3WUV4_PASNO</name>
<organism evidence="2 3">
    <name type="scientific">Paspalum notatum var. saurae</name>
    <dbReference type="NCBI Taxonomy" id="547442"/>
    <lineage>
        <taxon>Eukaryota</taxon>
        <taxon>Viridiplantae</taxon>
        <taxon>Streptophyta</taxon>
        <taxon>Embryophyta</taxon>
        <taxon>Tracheophyta</taxon>
        <taxon>Spermatophyta</taxon>
        <taxon>Magnoliopsida</taxon>
        <taxon>Liliopsida</taxon>
        <taxon>Poales</taxon>
        <taxon>Poaceae</taxon>
        <taxon>PACMAD clade</taxon>
        <taxon>Panicoideae</taxon>
        <taxon>Andropogonodae</taxon>
        <taxon>Paspaleae</taxon>
        <taxon>Paspalinae</taxon>
        <taxon>Paspalum</taxon>
    </lineage>
</organism>
<proteinExistence type="predicted"/>
<dbReference type="AlphaFoldDB" id="A0AAQ3WUV4"/>
<feature type="compositionally biased region" description="Pro residues" evidence="1">
    <location>
        <begin position="33"/>
        <end position="46"/>
    </location>
</feature>
<dbReference type="Proteomes" id="UP001341281">
    <property type="component" value="Chromosome 05"/>
</dbReference>
<dbReference type="PANTHER" id="PTHR36056:SF2">
    <property type="entry name" value="OS02G0550000 PROTEIN"/>
    <property type="match status" value="1"/>
</dbReference>
<feature type="region of interest" description="Disordered" evidence="1">
    <location>
        <begin position="1"/>
        <end position="51"/>
    </location>
</feature>
<dbReference type="EMBL" id="CP144749">
    <property type="protein sequence ID" value="WVZ75087.1"/>
    <property type="molecule type" value="Genomic_DNA"/>
</dbReference>
<reference evidence="2 3" key="1">
    <citation type="submission" date="2024-02" db="EMBL/GenBank/DDBJ databases">
        <title>High-quality chromosome-scale genome assembly of Pensacola bahiagrass (Paspalum notatum Flugge var. saurae).</title>
        <authorList>
            <person name="Vega J.M."/>
            <person name="Podio M."/>
            <person name="Orjuela J."/>
            <person name="Siena L.A."/>
            <person name="Pessino S.C."/>
            <person name="Combes M.C."/>
            <person name="Mariac C."/>
            <person name="Albertini E."/>
            <person name="Pupilli F."/>
            <person name="Ortiz J.P.A."/>
            <person name="Leblanc O."/>
        </authorList>
    </citation>
    <scope>NUCLEOTIDE SEQUENCE [LARGE SCALE GENOMIC DNA]</scope>
    <source>
        <strain evidence="2">R1</strain>
        <tissue evidence="2">Leaf</tissue>
    </source>
</reference>
<feature type="compositionally biased region" description="Basic and acidic residues" evidence="1">
    <location>
        <begin position="295"/>
        <end position="304"/>
    </location>
</feature>